<sequence length="2389" mass="267912">MGGSGKGKDGPTSSTSTAATANPDVVRDNYIPLFDGQPSSYKEYRKRVALYFKKMSLASKKTEATINLLTSLNGPVWKQVEHLAETAPDDENGFNIVLQELDRVYQYDSRVEMLKAFERFFYGINRPYGQTLIQYCSDHREAARELERHDVKLPDPVGGWLLLRRAALTAEQRQLVMSQVDNKKLSVNTVEQALFYLFGQDYRSGRSEPRPSGKGRGTYPHRWSSYRTHSPTYPAEDEEPYYDYYEPEHQEDPHEAQYYEDEPDPYDEEDPEATDLDPYDGNYVADEDEADEVVEEAYAAYLDARRRFAEVKAGRGYYPVVAMVDPPGSQMPLAAMPSKGKPQKGKGKPKGAGRGKFGGPRGPAQPPKGAARADGGASSMVGGHDYVMEVITEYVEKGLDPETIAFTQTNKSFLFGGDHRCLADWSVHLPVWIGGTKGRIQCFLVEGAMPILVGRPLLKALKVKVDYDTDMVSVLGEPWTSVLKGPKGEHLLALDDGMSEDTLHVDYDFDYVTDDCVEDFLADGILHSLGDYLKQTGRAGPVFTLDEIMMEEDEPAINVLDDNAKELRENSKLAPAVECPVPVTLWKSIIFGINRSKNSLNRQLEAAYRASDETCALFWEVYSGSGNLAAAMRQYGFQTRTFDLPEWNFEDASHRRSFFDLLEKEMPHIVWLAPPCTKWSPLQNLTRRTQEDLDVLQATRDYEHHTHLLFVRRVFLRMAQLGIAVIEHPQNSKAWSTPALHDLGLEVIVDQCALGAAFPDAQGNLVPIKKATKLVVNHQLLTETLGVYRCDGTHRHQTLAGSTGLIGSRAKAAGIYQPKMCGFIAEALQGAYYAHFVYGNSTAEEALPASDVDMEEYEPSDAPPEDDDLYPPKTEDDPDDIDLPTNQDMEAEYNFGRGEPRNLGHPNNRDLRVVLAQSGANRLVAETAENYQCPTCRKLAPPVQVPKTTLRTTFRFNERLLSDTVWLQVLDKTVPVITMMDAATRYVAARVVRRETSTEFLQALERGWIRVFGPPRTLFVDSHRAWGSDEVMRYATEHGVELVISPAKAHERLAQLERRHQVLRRAVELYLEDNPPTGQESLVEALCFVIPQLNQSLSVGGFSPTQWVLGYQPNIPGSLLDSNVNYSHLDPTEAFQHKMQCRVRAATAVVKADNDLRLRRALLRQHRGNPPRMLVGQKCFYWREAAGSGPRIRWKGPATVVLVESQRGPDHPPTVYWLVHGSALIRAAPEHVRPDMESDTLAADTPALHTMVRHVQNRGTTVYLDLFKTNKKRRREDLAHSDDEAMDDDNDNPPPPPGQPPLLPPPPSQTASSPTWPSLPDSSDLLDSEGNFPDTPSPSSRPRGPPPPRPQHAPQDHAGGPPAGPTPTEAASTPVPHEEGHNYGTYYSRPTWYRYRRRGPETFDQKRARIDRSETISHVVHPTFRTPATPETFEQRRSRIDRSETISYGPKGPGTPSRPQPYGPTTEHGFLVDVLEPEATDAAPEAGLPSGWYADEHGYLVLEPIHDTWELKGNTLIRNHYVARDSLFNPRETGDCPIPEEMLAKDRTTRRGKHCHQDRWRNSPTPGTDQDWTGQTSFKILTRHRREAQQAFYAASHGATTHAGTKEKRQKDARANLSERAMSLADRVAFVQAKKKELESFFTNHVWEFATEGEAPANRVLKAHFILKWSKHPDGSPRAKARLITQGFRDPDALAGLLDSTSPTLSRLGRTTLMSLASLKSWNTFIADITTAFLQGKEHPASRTLWIRLPADARALLGISDPRVLMRLRKPMYGLSDAPRAWYEEASRRLLSLGFTKHPLDGCLYLWFDTELRCAIGLHVDDLLGIVEPAWSSKVKEDLQGLFAFRDFREDQENFDFLGTQVSRQPDGGLACGHEEYINKVKPIALERGRQADPDSPATDKEKTQLRALVGALQWAATQTSPHLQVHTSMLAGEVPRATVSTILAANKALRFAKANSDVKLLYPPILDNTEDIVFLAYSDAAFASRADMSSQGGYMVCLTHRAILDGGIRQAAAEATDCLHFVITFWKAMLDPSYKINSDEQCFRWKNESLLVIDAKCLYDILHREELYVSSTADKRTCLEALVTRDKLKEIGGSVRWVSSECQYADGLTKDSATQLLADRLRTHQHKITADESYQASRKKDAGERARSANQFARPKAAASAIAATAFFATPSAATRTEDMTALILYSFPEEITYYETGAYVFAILLVAMVLIYWHPWTKWTFLRFPRTAPCSTEATTQTGNSSTNKGAQTDATYLVQPFPEMRTFRHRGVQTDSLSRTSRHSSLETVLLELATVRDQNGRLAAAVRQQQHLIDYHTSNRLSHHHVGDIYVTPHGRVWHTSDVCAQSRTENRVQTRAPCSYCTDSWIPVPAHLTYNPNFRLQRVPDQDP</sequence>
<feature type="region of interest" description="Disordered" evidence="1">
    <location>
        <begin position="852"/>
        <end position="885"/>
    </location>
</feature>
<feature type="region of interest" description="Disordered" evidence="1">
    <location>
        <begin position="258"/>
        <end position="277"/>
    </location>
</feature>
<feature type="compositionally biased region" description="Acidic residues" evidence="1">
    <location>
        <begin position="852"/>
        <end position="869"/>
    </location>
</feature>
<dbReference type="Pfam" id="PF07727">
    <property type="entry name" value="RVT_2"/>
    <property type="match status" value="1"/>
</dbReference>
<dbReference type="InterPro" id="IPR013103">
    <property type="entry name" value="RVT_2"/>
</dbReference>
<dbReference type="Gene3D" id="3.30.420.10">
    <property type="entry name" value="Ribonuclease H-like superfamily/Ribonuclease H"/>
    <property type="match status" value="1"/>
</dbReference>
<accession>A0A812YYG1</accession>
<dbReference type="OrthoDB" id="419144at2759"/>
<feature type="domain" description="Integrase catalytic" evidence="3">
    <location>
        <begin position="937"/>
        <end position="1112"/>
    </location>
</feature>
<dbReference type="GO" id="GO:0015074">
    <property type="term" value="P:DNA integration"/>
    <property type="evidence" value="ECO:0007669"/>
    <property type="project" value="InterPro"/>
</dbReference>
<dbReference type="InterPro" id="IPR012337">
    <property type="entry name" value="RNaseH-like_sf"/>
</dbReference>
<keyword evidence="2" id="KW-0472">Membrane</keyword>
<evidence type="ECO:0000256" key="2">
    <source>
        <dbReference type="SAM" id="Phobius"/>
    </source>
</evidence>
<feature type="region of interest" description="Disordered" evidence="1">
    <location>
        <begin position="1"/>
        <end position="21"/>
    </location>
</feature>
<dbReference type="EMBL" id="CAJNJA010044552">
    <property type="protein sequence ID" value="CAE7802692.1"/>
    <property type="molecule type" value="Genomic_DNA"/>
</dbReference>
<keyword evidence="5" id="KW-1185">Reference proteome</keyword>
<name>A0A812YYG1_9DINO</name>
<dbReference type="GO" id="GO:0003676">
    <property type="term" value="F:nucleic acid binding"/>
    <property type="evidence" value="ECO:0007669"/>
    <property type="project" value="InterPro"/>
</dbReference>
<evidence type="ECO:0000313" key="5">
    <source>
        <dbReference type="Proteomes" id="UP000601435"/>
    </source>
</evidence>
<feature type="compositionally biased region" description="Basic and acidic residues" evidence="1">
    <location>
        <begin position="1547"/>
        <end position="1561"/>
    </location>
</feature>
<keyword evidence="2" id="KW-0812">Transmembrane</keyword>
<feature type="region of interest" description="Disordered" evidence="1">
    <location>
        <begin position="204"/>
        <end position="239"/>
    </location>
</feature>
<feature type="compositionally biased region" description="Basic and acidic residues" evidence="1">
    <location>
        <begin position="1433"/>
        <end position="1444"/>
    </location>
</feature>
<organism evidence="4 5">
    <name type="scientific">Symbiodinium necroappetens</name>
    <dbReference type="NCBI Taxonomy" id="1628268"/>
    <lineage>
        <taxon>Eukaryota</taxon>
        <taxon>Sar</taxon>
        <taxon>Alveolata</taxon>
        <taxon>Dinophyceae</taxon>
        <taxon>Suessiales</taxon>
        <taxon>Symbiodiniaceae</taxon>
        <taxon>Symbiodinium</taxon>
    </lineage>
</organism>
<feature type="transmembrane region" description="Helical" evidence="2">
    <location>
        <begin position="2198"/>
        <end position="2215"/>
    </location>
</feature>
<keyword evidence="2" id="KW-1133">Transmembrane helix</keyword>
<feature type="compositionally biased region" description="Low complexity" evidence="1">
    <location>
        <begin position="1309"/>
        <end position="1325"/>
    </location>
</feature>
<comment type="caution">
    <text evidence="4">The sequence shown here is derived from an EMBL/GenBank/DDBJ whole genome shotgun (WGS) entry which is preliminary data.</text>
</comment>
<protein>
    <submittedName>
        <fullName evidence="4">RE2 protein</fullName>
    </submittedName>
</protein>
<feature type="region of interest" description="Disordered" evidence="1">
    <location>
        <begin position="331"/>
        <end position="377"/>
    </location>
</feature>
<feature type="compositionally biased region" description="Basic residues" evidence="1">
    <location>
        <begin position="341"/>
        <end position="353"/>
    </location>
</feature>
<evidence type="ECO:0000259" key="3">
    <source>
        <dbReference type="PROSITE" id="PS50994"/>
    </source>
</evidence>
<feature type="region of interest" description="Disordered" evidence="1">
    <location>
        <begin position="1595"/>
        <end position="1615"/>
    </location>
</feature>
<evidence type="ECO:0000256" key="1">
    <source>
        <dbReference type="SAM" id="MobiDB-lite"/>
    </source>
</evidence>
<dbReference type="SUPFAM" id="SSF53098">
    <property type="entry name" value="Ribonuclease H-like"/>
    <property type="match status" value="1"/>
</dbReference>
<feature type="non-terminal residue" evidence="4">
    <location>
        <position position="1"/>
    </location>
</feature>
<feature type="compositionally biased region" description="Polar residues" evidence="1">
    <location>
        <begin position="1562"/>
        <end position="1573"/>
    </location>
</feature>
<dbReference type="PROSITE" id="PS50994">
    <property type="entry name" value="INTEGRASE"/>
    <property type="match status" value="1"/>
</dbReference>
<feature type="compositionally biased region" description="Low complexity" evidence="1">
    <location>
        <begin position="12"/>
        <end position="21"/>
    </location>
</feature>
<dbReference type="InterPro" id="IPR036397">
    <property type="entry name" value="RNaseH_sf"/>
</dbReference>
<reference evidence="4" key="1">
    <citation type="submission" date="2021-02" db="EMBL/GenBank/DDBJ databases">
        <authorList>
            <person name="Dougan E. K."/>
            <person name="Rhodes N."/>
            <person name="Thang M."/>
            <person name="Chan C."/>
        </authorList>
    </citation>
    <scope>NUCLEOTIDE SEQUENCE</scope>
</reference>
<gene>
    <name evidence="4" type="primary">RE2</name>
    <name evidence="4" type="ORF">SNEC2469_LOCUS23701</name>
</gene>
<evidence type="ECO:0000313" key="4">
    <source>
        <dbReference type="EMBL" id="CAE7802692.1"/>
    </source>
</evidence>
<proteinExistence type="predicted"/>
<feature type="region of interest" description="Disordered" evidence="1">
    <location>
        <begin position="1430"/>
        <end position="1461"/>
    </location>
</feature>
<dbReference type="Proteomes" id="UP000601435">
    <property type="component" value="Unassembled WGS sequence"/>
</dbReference>
<dbReference type="InterPro" id="IPR001584">
    <property type="entry name" value="Integrase_cat-core"/>
</dbReference>
<feature type="compositionally biased region" description="Basic and acidic residues" evidence="1">
    <location>
        <begin position="1604"/>
        <end position="1614"/>
    </location>
</feature>
<feature type="region of interest" description="Disordered" evidence="1">
    <location>
        <begin position="1547"/>
        <end position="1573"/>
    </location>
</feature>
<feature type="region of interest" description="Disordered" evidence="1">
    <location>
        <begin position="1273"/>
        <end position="1386"/>
    </location>
</feature>
<feature type="compositionally biased region" description="Pro residues" evidence="1">
    <location>
        <begin position="1292"/>
        <end position="1308"/>
    </location>
</feature>